<comment type="subcellular location">
    <subcellularLocation>
        <location evidence="1">Nucleus</location>
    </subcellularLocation>
</comment>
<reference evidence="4 5" key="1">
    <citation type="submission" date="2019-04" db="EMBL/GenBank/DDBJ databases">
        <title>Friends and foes A comparative genomics study of 23 Aspergillus species from section Flavi.</title>
        <authorList>
            <consortium name="DOE Joint Genome Institute"/>
            <person name="Kjaerbolling I."/>
            <person name="Vesth T."/>
            <person name="Frisvad J.C."/>
            <person name="Nybo J.L."/>
            <person name="Theobald S."/>
            <person name="Kildgaard S."/>
            <person name="Isbrandt T."/>
            <person name="Kuo A."/>
            <person name="Sato A."/>
            <person name="Lyhne E.K."/>
            <person name="Kogle M.E."/>
            <person name="Wiebenga A."/>
            <person name="Kun R.S."/>
            <person name="Lubbers R.J."/>
            <person name="Makela M.R."/>
            <person name="Barry K."/>
            <person name="Chovatia M."/>
            <person name="Clum A."/>
            <person name="Daum C."/>
            <person name="Haridas S."/>
            <person name="He G."/>
            <person name="LaButti K."/>
            <person name="Lipzen A."/>
            <person name="Mondo S."/>
            <person name="Riley R."/>
            <person name="Salamov A."/>
            <person name="Simmons B.A."/>
            <person name="Magnuson J.K."/>
            <person name="Henrissat B."/>
            <person name="Mortensen U.H."/>
            <person name="Larsen T.O."/>
            <person name="Devries R.P."/>
            <person name="Grigoriev I.V."/>
            <person name="Machida M."/>
            <person name="Baker S.E."/>
            <person name="Andersen M.R."/>
        </authorList>
    </citation>
    <scope>NUCLEOTIDE SEQUENCE [LARGE SCALE GENOMIC DNA]</scope>
    <source>
        <strain evidence="4 5">IBT 18842</strain>
    </source>
</reference>
<keyword evidence="2" id="KW-0539">Nucleus</keyword>
<dbReference type="OrthoDB" id="4460180at2759"/>
<feature type="region of interest" description="Disordered" evidence="3">
    <location>
        <begin position="1"/>
        <end position="44"/>
    </location>
</feature>
<evidence type="ECO:0000313" key="4">
    <source>
        <dbReference type="EMBL" id="KAE8152760.1"/>
    </source>
</evidence>
<dbReference type="Pfam" id="PF11951">
    <property type="entry name" value="Fungal_trans_2"/>
    <property type="match status" value="1"/>
</dbReference>
<dbReference type="EMBL" id="ML742048">
    <property type="protein sequence ID" value="KAE8152760.1"/>
    <property type="molecule type" value="Genomic_DNA"/>
</dbReference>
<proteinExistence type="predicted"/>
<feature type="compositionally biased region" description="Low complexity" evidence="3">
    <location>
        <begin position="611"/>
        <end position="622"/>
    </location>
</feature>
<sequence>MSLQKQRKSRNGCTTCTRAAGKGQSATRVPQSRETDRSIRRTRDVDLEQRNSQRIHGINPPFQYPPATLIDETATVNNGDGTDLMLNDIALWLSGADKSFLNTYSSTTSDIPANSFNPYCSHLSAASPNTRADLELRQLLDLSLGEDMPSFGRDLSIAFHNHGAGPEEDNALLINQFPSSSDVSEACITHSEFDDLFQRCLEDDRPEIIKAIFAKYTCGVLSDRYINAENPWLAVVWPMASNCRALYHALSAMTYSHMSYTQPQLHSLGQEHYHRSVEILPDLENSNTSSETVIATRLALAFADSWNCQKPTTGINHLNSVKPLIEKACREGTMEESTSSQLICFKLLASTWMYRRVIACVCTDLVTLTDSESTNIYNWLITQIGGLQISPLMGCGISLLPLIGRLAEIVRRVRTRAANRNSPMIISRAIELRVALEKWEPWVDTENSDLEASDLIQTAEAYRWAALLFLRQAVPELPASCSMSKLAQKTLVFLATTPPASATIATQVFPLMIAGCEAFDEDDREWVLQRWETMSKRMKTVGIDRCRDVTLEVWRRRDEFETRHGLRDLIIAYQAGYVVSTLAMDATTPYDALRVPWCDAQSANNNNPRTSSASKRSNSVSSDFPESAAFKSGIDPMTRAGYINYTVRGELHWFKVMKDWDWEVILA</sequence>
<protein>
    <submittedName>
        <fullName evidence="4">Fungal-specific transcription factor domain-containing protein</fullName>
    </submittedName>
</protein>
<feature type="compositionally biased region" description="Basic and acidic residues" evidence="3">
    <location>
        <begin position="31"/>
        <end position="44"/>
    </location>
</feature>
<evidence type="ECO:0000256" key="1">
    <source>
        <dbReference type="ARBA" id="ARBA00004123"/>
    </source>
</evidence>
<evidence type="ECO:0000256" key="2">
    <source>
        <dbReference type="ARBA" id="ARBA00023242"/>
    </source>
</evidence>
<dbReference type="GO" id="GO:0000976">
    <property type="term" value="F:transcription cis-regulatory region binding"/>
    <property type="evidence" value="ECO:0007669"/>
    <property type="project" value="TreeGrafter"/>
</dbReference>
<feature type="region of interest" description="Disordered" evidence="3">
    <location>
        <begin position="604"/>
        <end position="625"/>
    </location>
</feature>
<evidence type="ECO:0000256" key="3">
    <source>
        <dbReference type="SAM" id="MobiDB-lite"/>
    </source>
</evidence>
<dbReference type="GO" id="GO:0005634">
    <property type="term" value="C:nucleus"/>
    <property type="evidence" value="ECO:0007669"/>
    <property type="project" value="UniProtKB-SubCell"/>
</dbReference>
<dbReference type="AlphaFoldDB" id="A0A5N6U2K7"/>
<keyword evidence="5" id="KW-1185">Reference proteome</keyword>
<organism evidence="4 5">
    <name type="scientific">Aspergillus avenaceus</name>
    <dbReference type="NCBI Taxonomy" id="36643"/>
    <lineage>
        <taxon>Eukaryota</taxon>
        <taxon>Fungi</taxon>
        <taxon>Dikarya</taxon>
        <taxon>Ascomycota</taxon>
        <taxon>Pezizomycotina</taxon>
        <taxon>Eurotiomycetes</taxon>
        <taxon>Eurotiomycetidae</taxon>
        <taxon>Eurotiales</taxon>
        <taxon>Aspergillaceae</taxon>
        <taxon>Aspergillus</taxon>
        <taxon>Aspergillus subgen. Circumdati</taxon>
    </lineage>
</organism>
<accession>A0A5N6U2K7</accession>
<feature type="compositionally biased region" description="Basic residues" evidence="3">
    <location>
        <begin position="1"/>
        <end position="10"/>
    </location>
</feature>
<dbReference type="PANTHER" id="PTHR37534">
    <property type="entry name" value="TRANSCRIPTIONAL ACTIVATOR PROTEIN UGA3"/>
    <property type="match status" value="1"/>
</dbReference>
<name>A0A5N6U2K7_ASPAV</name>
<dbReference type="InterPro" id="IPR021858">
    <property type="entry name" value="Fun_TF"/>
</dbReference>
<gene>
    <name evidence="4" type="ORF">BDV25DRAFT_137568</name>
</gene>
<dbReference type="PANTHER" id="PTHR37534:SF47">
    <property type="entry name" value="ZN(2)-C6 FUNGAL-TYPE DOMAIN-CONTAINING PROTEIN"/>
    <property type="match status" value="1"/>
</dbReference>
<dbReference type="GO" id="GO:0045944">
    <property type="term" value="P:positive regulation of transcription by RNA polymerase II"/>
    <property type="evidence" value="ECO:0007669"/>
    <property type="project" value="TreeGrafter"/>
</dbReference>
<evidence type="ECO:0000313" key="5">
    <source>
        <dbReference type="Proteomes" id="UP000325780"/>
    </source>
</evidence>
<dbReference type="GO" id="GO:0003700">
    <property type="term" value="F:DNA-binding transcription factor activity"/>
    <property type="evidence" value="ECO:0007669"/>
    <property type="project" value="TreeGrafter"/>
</dbReference>
<dbReference type="Proteomes" id="UP000325780">
    <property type="component" value="Unassembled WGS sequence"/>
</dbReference>